<evidence type="ECO:0000259" key="3">
    <source>
        <dbReference type="Pfam" id="PF04213"/>
    </source>
</evidence>
<dbReference type="AlphaFoldDB" id="A0A0F0LDR7"/>
<dbReference type="PATRIC" id="fig|582680.6.peg.3569"/>
<accession>A0A0F0LDR7</accession>
<dbReference type="RefSeq" id="WP_052680351.1">
    <property type="nucleotide sequence ID" value="NZ_JYIX01000039.1"/>
</dbReference>
<gene>
    <name evidence="4" type="ORF">RS86_03485</name>
</gene>
<dbReference type="Pfam" id="PF04213">
    <property type="entry name" value="HtaA"/>
    <property type="match status" value="1"/>
</dbReference>
<keyword evidence="1" id="KW-0472">Membrane</keyword>
<keyword evidence="5" id="KW-1185">Reference proteome</keyword>
<dbReference type="InterPro" id="IPR007331">
    <property type="entry name" value="Htaa"/>
</dbReference>
<feature type="transmembrane region" description="Helical" evidence="1">
    <location>
        <begin position="241"/>
        <end position="262"/>
    </location>
</feature>
<keyword evidence="1" id="KW-0812">Transmembrane</keyword>
<evidence type="ECO:0000313" key="4">
    <source>
        <dbReference type="EMBL" id="KJL31362.1"/>
    </source>
</evidence>
<dbReference type="STRING" id="582680.RS86_03485"/>
<feature type="signal peptide" evidence="2">
    <location>
        <begin position="1"/>
        <end position="26"/>
    </location>
</feature>
<evidence type="ECO:0000256" key="2">
    <source>
        <dbReference type="SAM" id="SignalP"/>
    </source>
</evidence>
<sequence>MNITRLSALAAVLLGGAFIAAPAATAATPEPTTASSSPACTVQGGVLTWGVKESFRSYISGSIAKGSWETSAGATYATPSFAFTGATGEIDPAGGSGHVTFPGSVHFTGHGGILDLTISSPTLQIGGDGRAVLLLDVRGTDTSGAPAVDQKQAEIGMLAAAPAIDATAGTLTLTATPMTLSAVGAPAFGGFYAEGEELDPVTATVQLSCAAPEPTPASTPTPSHAGLHADAAAAEPATVPWIPIALGAVVVAGGAVATAVAIRRRR</sequence>
<keyword evidence="2" id="KW-0732">Signal</keyword>
<dbReference type="EMBL" id="JYIX01000039">
    <property type="protein sequence ID" value="KJL31362.1"/>
    <property type="molecule type" value="Genomic_DNA"/>
</dbReference>
<name>A0A0F0LDR7_9MICO</name>
<reference evidence="4 5" key="1">
    <citation type="submission" date="2015-02" db="EMBL/GenBank/DDBJ databases">
        <title>Draft genome sequences of ten Microbacterium spp. with emphasis on heavy metal contaminated environments.</title>
        <authorList>
            <person name="Corretto E."/>
        </authorList>
    </citation>
    <scope>NUCLEOTIDE SEQUENCE [LARGE SCALE GENOMIC DNA]</scope>
    <source>
        <strain evidence="4 5">ARN176</strain>
    </source>
</reference>
<feature type="domain" description="Htaa" evidence="3">
    <location>
        <begin position="45"/>
        <end position="203"/>
    </location>
</feature>
<evidence type="ECO:0000256" key="1">
    <source>
        <dbReference type="SAM" id="Phobius"/>
    </source>
</evidence>
<organism evidence="4 5">
    <name type="scientific">Microbacterium azadirachtae</name>
    <dbReference type="NCBI Taxonomy" id="582680"/>
    <lineage>
        <taxon>Bacteria</taxon>
        <taxon>Bacillati</taxon>
        <taxon>Actinomycetota</taxon>
        <taxon>Actinomycetes</taxon>
        <taxon>Micrococcales</taxon>
        <taxon>Microbacteriaceae</taxon>
        <taxon>Microbacterium</taxon>
    </lineage>
</organism>
<protein>
    <submittedName>
        <fullName evidence="4">Htaa</fullName>
    </submittedName>
</protein>
<proteinExistence type="predicted"/>
<feature type="chain" id="PRO_5002445326" evidence="2">
    <location>
        <begin position="27"/>
        <end position="266"/>
    </location>
</feature>
<keyword evidence="1" id="KW-1133">Transmembrane helix</keyword>
<evidence type="ECO:0000313" key="5">
    <source>
        <dbReference type="Proteomes" id="UP000033740"/>
    </source>
</evidence>
<comment type="caution">
    <text evidence="4">The sequence shown here is derived from an EMBL/GenBank/DDBJ whole genome shotgun (WGS) entry which is preliminary data.</text>
</comment>
<dbReference type="Proteomes" id="UP000033740">
    <property type="component" value="Unassembled WGS sequence"/>
</dbReference>